<evidence type="ECO:0000313" key="2">
    <source>
        <dbReference type="EMBL" id="AFC23357.1"/>
    </source>
</evidence>
<reference evidence="2 3" key="1">
    <citation type="journal article" date="2012" name="Stand. Genomic Sci.">
        <title>Complete genome sequencing and analysis of Saprospira grandis str. Lewin, a predatory marine bacterium.</title>
        <authorList>
            <person name="Saw J.H."/>
            <person name="Yuryev A."/>
            <person name="Kanbe M."/>
            <person name="Hou S."/>
            <person name="Young A.G."/>
            <person name="Aizawa S."/>
            <person name="Alam M."/>
        </authorList>
    </citation>
    <scope>NUCLEOTIDE SEQUENCE [LARGE SCALE GENOMIC DNA]</scope>
    <source>
        <strain evidence="2 3">Lewin</strain>
    </source>
</reference>
<proteinExistence type="predicted"/>
<dbReference type="HOGENOM" id="CLU_1069153_0_0_10"/>
<feature type="domain" description="DUF7793" evidence="1">
    <location>
        <begin position="131"/>
        <end position="250"/>
    </location>
</feature>
<sequence>MALLVIFSAFVEAKIQFFCSNAHFVYFLGLPRPAGGSGCPQLAARSALQAFSLRYKSLWSAAFGGPAPIPQPRRCAPLRRLRRLQDLFGLEPIKNHGIAVATLKKIAKNIKFTQSTIMNAKKIDESGQFEFWIEERNILIIRLVDKDGGKEIGPEDARHSLMVQERLYKEQGQKLLILGNLGELSKINKAAREFAKSNEGQAINQYTLAYALIASNRLNRMMGNMFGRIFRRSYPIKMFTSEEKAINWLLEQRNDQEAST</sequence>
<dbReference type="Proteomes" id="UP000007519">
    <property type="component" value="Chromosome"/>
</dbReference>
<dbReference type="KEGG" id="sgn:SGRA_0618"/>
<evidence type="ECO:0000259" key="1">
    <source>
        <dbReference type="Pfam" id="PF25056"/>
    </source>
</evidence>
<name>H6L0C7_SAPGL</name>
<accession>H6L0C7</accession>
<protein>
    <recommendedName>
        <fullName evidence="1">DUF7793 domain-containing protein</fullName>
    </recommendedName>
</protein>
<dbReference type="AlphaFoldDB" id="H6L0C7"/>
<dbReference type="Pfam" id="PF25056">
    <property type="entry name" value="DUF7793"/>
    <property type="match status" value="1"/>
</dbReference>
<organism evidence="2 3">
    <name type="scientific">Saprospira grandis (strain Lewin)</name>
    <dbReference type="NCBI Taxonomy" id="984262"/>
    <lineage>
        <taxon>Bacteria</taxon>
        <taxon>Pseudomonadati</taxon>
        <taxon>Bacteroidota</taxon>
        <taxon>Saprospiria</taxon>
        <taxon>Saprospirales</taxon>
        <taxon>Saprospiraceae</taxon>
        <taxon>Saprospira</taxon>
    </lineage>
</organism>
<keyword evidence="3" id="KW-1185">Reference proteome</keyword>
<dbReference type="STRING" id="984262.SGRA_0618"/>
<evidence type="ECO:0000313" key="3">
    <source>
        <dbReference type="Proteomes" id="UP000007519"/>
    </source>
</evidence>
<gene>
    <name evidence="2" type="ordered locus">SGRA_0618</name>
</gene>
<dbReference type="InterPro" id="IPR056695">
    <property type="entry name" value="DUF7793"/>
</dbReference>
<dbReference type="EMBL" id="CP002831">
    <property type="protein sequence ID" value="AFC23357.1"/>
    <property type="molecule type" value="Genomic_DNA"/>
</dbReference>
<dbReference type="Gene3D" id="3.40.970.30">
    <property type="entry name" value="yp_829618.1 like domains"/>
    <property type="match status" value="1"/>
</dbReference>